<reference evidence="1" key="1">
    <citation type="journal article" date="2015" name="Nature">
        <title>Complex archaea that bridge the gap between prokaryotes and eukaryotes.</title>
        <authorList>
            <person name="Spang A."/>
            <person name="Saw J.H."/>
            <person name="Jorgensen S.L."/>
            <person name="Zaremba-Niedzwiedzka K."/>
            <person name="Martijn J."/>
            <person name="Lind A.E."/>
            <person name="van Eijk R."/>
            <person name="Schleper C."/>
            <person name="Guy L."/>
            <person name="Ettema T.J."/>
        </authorList>
    </citation>
    <scope>NUCLEOTIDE SEQUENCE</scope>
</reference>
<dbReference type="EMBL" id="LAZR01000062">
    <property type="protein sequence ID" value="KKN96792.1"/>
    <property type="molecule type" value="Genomic_DNA"/>
</dbReference>
<sequence length="126" mass="14834">MSKKFERARVRVKGNYDTGGRLGWQIGPEIYAEQWWIPVLWDDDEDPDCFKKVGLNFLDHGQEQRELRQNILDIVTDLVSKFMYYNREEEDDTLSVERLEQAFKDGVITHEEVAAHFLKELKGKNG</sequence>
<comment type="caution">
    <text evidence="1">The sequence shown here is derived from an EMBL/GenBank/DDBJ whole genome shotgun (WGS) entry which is preliminary data.</text>
</comment>
<proteinExistence type="predicted"/>
<organism evidence="1">
    <name type="scientific">marine sediment metagenome</name>
    <dbReference type="NCBI Taxonomy" id="412755"/>
    <lineage>
        <taxon>unclassified sequences</taxon>
        <taxon>metagenomes</taxon>
        <taxon>ecological metagenomes</taxon>
    </lineage>
</organism>
<name>A0A0F9VAM6_9ZZZZ</name>
<accession>A0A0F9VAM6</accession>
<evidence type="ECO:0000313" key="1">
    <source>
        <dbReference type="EMBL" id="KKN96792.1"/>
    </source>
</evidence>
<gene>
    <name evidence="1" type="ORF">LCGC14_0164360</name>
</gene>
<dbReference type="AlphaFoldDB" id="A0A0F9VAM6"/>
<protein>
    <submittedName>
        <fullName evidence="1">Uncharacterized protein</fullName>
    </submittedName>
</protein>